<feature type="transmembrane region" description="Helical" evidence="1">
    <location>
        <begin position="90"/>
        <end position="117"/>
    </location>
</feature>
<keyword evidence="1" id="KW-0472">Membrane</keyword>
<name>A0ABS8P9I4_9PSEU</name>
<comment type="caution">
    <text evidence="2">The sequence shown here is derived from an EMBL/GenBank/DDBJ whole genome shotgun (WGS) entry which is preliminary data.</text>
</comment>
<evidence type="ECO:0000313" key="3">
    <source>
        <dbReference type="Proteomes" id="UP001199469"/>
    </source>
</evidence>
<protein>
    <submittedName>
        <fullName evidence="2">DUF4386 domain-containing protein</fullName>
    </submittedName>
</protein>
<organism evidence="2 3">
    <name type="scientific">Actinomycetospora endophytica</name>
    <dbReference type="NCBI Taxonomy" id="2291215"/>
    <lineage>
        <taxon>Bacteria</taxon>
        <taxon>Bacillati</taxon>
        <taxon>Actinomycetota</taxon>
        <taxon>Actinomycetes</taxon>
        <taxon>Pseudonocardiales</taxon>
        <taxon>Pseudonocardiaceae</taxon>
        <taxon>Actinomycetospora</taxon>
    </lineage>
</organism>
<evidence type="ECO:0000256" key="1">
    <source>
        <dbReference type="SAM" id="Phobius"/>
    </source>
</evidence>
<dbReference type="Proteomes" id="UP001199469">
    <property type="component" value="Unassembled WGS sequence"/>
</dbReference>
<keyword evidence="3" id="KW-1185">Reference proteome</keyword>
<gene>
    <name evidence="2" type="ORF">LQ327_11760</name>
</gene>
<keyword evidence="1" id="KW-0812">Transmembrane</keyword>
<dbReference type="EMBL" id="JAJNDB010000002">
    <property type="protein sequence ID" value="MCD2194051.1"/>
    <property type="molecule type" value="Genomic_DNA"/>
</dbReference>
<reference evidence="2 3" key="1">
    <citation type="submission" date="2021-11" db="EMBL/GenBank/DDBJ databases">
        <title>Draft genome sequence of Actinomycetospora sp. SF1 isolated from the rhizosphere soil.</title>
        <authorList>
            <person name="Duangmal K."/>
            <person name="Chantavorakit T."/>
        </authorList>
    </citation>
    <scope>NUCLEOTIDE SEQUENCE [LARGE SCALE GENOMIC DNA]</scope>
    <source>
        <strain evidence="2 3">TBRC 5722</strain>
    </source>
</reference>
<feature type="transmembrane region" description="Helical" evidence="1">
    <location>
        <begin position="171"/>
        <end position="190"/>
    </location>
</feature>
<dbReference type="RefSeq" id="WP_230733590.1">
    <property type="nucleotide sequence ID" value="NZ_JAJNDB010000002.1"/>
</dbReference>
<sequence>MTSDAVPTHARRGGPPLLAPALAWAALTVAAAVLHPGTRPDADPATTLALLRDHVVAAQLSATLLLASAVPLAVWVAAVHHRLHRLGLRVAGPTLGLAGGLLAAGMLALSGVAAWAGAALAALPGDPSAAVVGMNQLSFAAGGAGFVVAFGLLIAGVSVPTLLGRTVPSPLAWAGLVLAAVAVVAVLSLVVPPLQYLLPVVRFGGLIWLVWVSAVLPVTRRRVAEARDPEPVR</sequence>
<feature type="transmembrane region" description="Helical" evidence="1">
    <location>
        <begin position="56"/>
        <end position="78"/>
    </location>
</feature>
<feature type="transmembrane region" description="Helical" evidence="1">
    <location>
        <begin position="196"/>
        <end position="218"/>
    </location>
</feature>
<proteinExistence type="predicted"/>
<accession>A0ABS8P9I4</accession>
<feature type="transmembrane region" description="Helical" evidence="1">
    <location>
        <begin position="137"/>
        <end position="159"/>
    </location>
</feature>
<evidence type="ECO:0000313" key="2">
    <source>
        <dbReference type="EMBL" id="MCD2194051.1"/>
    </source>
</evidence>
<keyword evidence="1" id="KW-1133">Transmembrane helix</keyword>